<dbReference type="RefSeq" id="WP_150206440.1">
    <property type="nucleotide sequence ID" value="NZ_CP029190.1"/>
</dbReference>
<dbReference type="Proteomes" id="UP000325211">
    <property type="component" value="Chromosome"/>
</dbReference>
<dbReference type="OrthoDB" id="5120158at2"/>
<gene>
    <name evidence="1" type="ORF">DEJ50_05475</name>
</gene>
<organism evidence="1 2">
    <name type="scientific">Streptomyces venezuelae</name>
    <dbReference type="NCBI Taxonomy" id="54571"/>
    <lineage>
        <taxon>Bacteria</taxon>
        <taxon>Bacillati</taxon>
        <taxon>Actinomycetota</taxon>
        <taxon>Actinomycetes</taxon>
        <taxon>Kitasatosporales</taxon>
        <taxon>Streptomycetaceae</taxon>
        <taxon>Streptomyces</taxon>
    </lineage>
</organism>
<sequence>MSGKSIVLTILGVLGALGIAAAVTIPIAADRMEKRHNEFSTYETGAAAKQGRASVPRWLPDEATSVRYAMNNTGGQRLLKVTLPSGSLPAGCTPQSASAAKDPQIKADWFPSDARSKATARCGMYDAYMEGDTLYAWQHNDDWVESNKTGAAS</sequence>
<dbReference type="EMBL" id="CP029190">
    <property type="protein sequence ID" value="QES47357.1"/>
    <property type="molecule type" value="Genomic_DNA"/>
</dbReference>
<reference evidence="1 2" key="1">
    <citation type="submission" date="2018-05" db="EMBL/GenBank/DDBJ databases">
        <title>Streptomyces venezuelae.</title>
        <authorList>
            <person name="Kim W."/>
            <person name="Lee N."/>
            <person name="Cho B.-K."/>
        </authorList>
    </citation>
    <scope>NUCLEOTIDE SEQUENCE [LARGE SCALE GENOMIC DNA]</scope>
    <source>
        <strain evidence="1 2">ATCC 21782</strain>
    </source>
</reference>
<evidence type="ECO:0000313" key="1">
    <source>
        <dbReference type="EMBL" id="QES47357.1"/>
    </source>
</evidence>
<name>A0A5P2CZG6_STRVZ</name>
<protein>
    <submittedName>
        <fullName evidence="1">Uncharacterized protein</fullName>
    </submittedName>
</protein>
<proteinExistence type="predicted"/>
<accession>A0A5P2CZG6</accession>
<dbReference type="AlphaFoldDB" id="A0A5P2CZG6"/>
<evidence type="ECO:0000313" key="2">
    <source>
        <dbReference type="Proteomes" id="UP000325211"/>
    </source>
</evidence>